<name>A0A1I6TUN8_9BACL</name>
<accession>A0A1I6TUN8</accession>
<dbReference type="InterPro" id="IPR013762">
    <property type="entry name" value="Integrase-like_cat_sf"/>
</dbReference>
<organism evidence="3 4">
    <name type="scientific">Marininema halotolerans</name>
    <dbReference type="NCBI Taxonomy" id="1155944"/>
    <lineage>
        <taxon>Bacteria</taxon>
        <taxon>Bacillati</taxon>
        <taxon>Bacillota</taxon>
        <taxon>Bacilli</taxon>
        <taxon>Bacillales</taxon>
        <taxon>Thermoactinomycetaceae</taxon>
        <taxon>Marininema</taxon>
    </lineage>
</organism>
<dbReference type="RefSeq" id="WP_091838407.1">
    <property type="nucleotide sequence ID" value="NZ_FPAA01000011.1"/>
</dbReference>
<feature type="domain" description="Tyr recombinase" evidence="2">
    <location>
        <begin position="1"/>
        <end position="94"/>
    </location>
</feature>
<dbReference type="PROSITE" id="PS51898">
    <property type="entry name" value="TYR_RECOMBINASE"/>
    <property type="match status" value="1"/>
</dbReference>
<reference evidence="4" key="1">
    <citation type="submission" date="2016-10" db="EMBL/GenBank/DDBJ databases">
        <authorList>
            <person name="Varghese N."/>
            <person name="Submissions S."/>
        </authorList>
    </citation>
    <scope>NUCLEOTIDE SEQUENCE [LARGE SCALE GENOMIC DNA]</scope>
    <source>
        <strain evidence="4">DSM 45789</strain>
    </source>
</reference>
<dbReference type="InterPro" id="IPR002104">
    <property type="entry name" value="Integrase_catalytic"/>
</dbReference>
<keyword evidence="1" id="KW-0233">DNA recombination</keyword>
<dbReference type="InterPro" id="IPR011010">
    <property type="entry name" value="DNA_brk_join_enz"/>
</dbReference>
<evidence type="ECO:0000313" key="3">
    <source>
        <dbReference type="EMBL" id="SFS92885.1"/>
    </source>
</evidence>
<evidence type="ECO:0000259" key="2">
    <source>
        <dbReference type="PROSITE" id="PS51898"/>
    </source>
</evidence>
<dbReference type="Gene3D" id="1.10.443.10">
    <property type="entry name" value="Intergrase catalytic core"/>
    <property type="match status" value="1"/>
</dbReference>
<dbReference type="GO" id="GO:0015074">
    <property type="term" value="P:DNA integration"/>
    <property type="evidence" value="ECO:0007669"/>
    <property type="project" value="InterPro"/>
</dbReference>
<protein>
    <submittedName>
        <fullName evidence="3">Phage integrase family protein</fullName>
    </submittedName>
</protein>
<proteinExistence type="predicted"/>
<dbReference type="GO" id="GO:0006310">
    <property type="term" value="P:DNA recombination"/>
    <property type="evidence" value="ECO:0007669"/>
    <property type="project" value="UniProtKB-KW"/>
</dbReference>
<sequence length="94" mass="10882">METVEAIRSKPEINAMKRHLSPRDRLLFVMGINSAIRISDLLRIKVKDVRGATHLSIREQKTNKPKKFLLNGAIQRELSNFLTAEMTDDEFLFK</sequence>
<dbReference type="SUPFAM" id="SSF56349">
    <property type="entry name" value="DNA breaking-rejoining enzymes"/>
    <property type="match status" value="1"/>
</dbReference>
<dbReference type="EMBL" id="FPAA01000011">
    <property type="protein sequence ID" value="SFS92885.1"/>
    <property type="molecule type" value="Genomic_DNA"/>
</dbReference>
<evidence type="ECO:0000256" key="1">
    <source>
        <dbReference type="ARBA" id="ARBA00023172"/>
    </source>
</evidence>
<dbReference type="GO" id="GO:0003677">
    <property type="term" value="F:DNA binding"/>
    <property type="evidence" value="ECO:0007669"/>
    <property type="project" value="InterPro"/>
</dbReference>
<dbReference type="AlphaFoldDB" id="A0A1I6TUN8"/>
<keyword evidence="4" id="KW-1185">Reference proteome</keyword>
<dbReference type="Proteomes" id="UP000198660">
    <property type="component" value="Unassembled WGS sequence"/>
</dbReference>
<dbReference type="OrthoDB" id="9788852at2"/>
<gene>
    <name evidence="3" type="ORF">SAMN05444972_11186</name>
</gene>
<evidence type="ECO:0000313" key="4">
    <source>
        <dbReference type="Proteomes" id="UP000198660"/>
    </source>
</evidence>